<gene>
    <name evidence="11" type="primary">fan1</name>
    <name evidence="10" type="ORF">SJAG_03994</name>
</gene>
<evidence type="ECO:0000259" key="9">
    <source>
        <dbReference type="SMART" id="SM00990"/>
    </source>
</evidence>
<dbReference type="GO" id="GO:0017108">
    <property type="term" value="F:5'-flap endonuclease activity"/>
    <property type="evidence" value="ECO:0000318"/>
    <property type="project" value="GO_Central"/>
</dbReference>
<dbReference type="Gene3D" id="3.40.1350.10">
    <property type="match status" value="1"/>
</dbReference>
<dbReference type="OMA" id="ECRVESM"/>
<evidence type="ECO:0000313" key="12">
    <source>
        <dbReference type="Proteomes" id="UP000001744"/>
    </source>
</evidence>
<dbReference type="InterPro" id="IPR014883">
    <property type="entry name" value="VRR_NUC"/>
</dbReference>
<dbReference type="InterPro" id="IPR011856">
    <property type="entry name" value="tRNA_endonuc-like_dom_sf"/>
</dbReference>
<evidence type="ECO:0000256" key="2">
    <source>
        <dbReference type="ARBA" id="ARBA00005533"/>
    </source>
</evidence>
<comment type="similarity">
    <text evidence="2 8">Belongs to the FAN1 family.</text>
</comment>
<name>B6K5L8_SCHJY</name>
<feature type="domain" description="VRR-NUC" evidence="9">
    <location>
        <begin position="585"/>
        <end position="687"/>
    </location>
</feature>
<dbReference type="InterPro" id="IPR033315">
    <property type="entry name" value="Fan1-like"/>
</dbReference>
<evidence type="ECO:0000256" key="5">
    <source>
        <dbReference type="ARBA" id="ARBA00022801"/>
    </source>
</evidence>
<evidence type="ECO:0000256" key="3">
    <source>
        <dbReference type="ARBA" id="ARBA00022722"/>
    </source>
</evidence>
<evidence type="ECO:0000256" key="1">
    <source>
        <dbReference type="ARBA" id="ARBA00000983"/>
    </source>
</evidence>
<dbReference type="GeneID" id="7051608"/>
<dbReference type="OrthoDB" id="76364at2759"/>
<protein>
    <recommendedName>
        <fullName evidence="8">Fanconi-associated nuclease</fullName>
        <ecNumber evidence="8">3.1.4.1</ecNumber>
    </recommendedName>
</protein>
<keyword evidence="4 8" id="KW-0479">Metal-binding</keyword>
<dbReference type="GO" id="GO:0070336">
    <property type="term" value="F:flap-structured DNA binding"/>
    <property type="evidence" value="ECO:0000318"/>
    <property type="project" value="GO_Central"/>
</dbReference>
<comment type="cofactor">
    <cofactor evidence="8">
        <name>Mg(2+)</name>
        <dbReference type="ChEBI" id="CHEBI:18420"/>
    </cofactor>
    <cofactor evidence="8">
        <name>Mn(2+)</name>
        <dbReference type="ChEBI" id="CHEBI:29035"/>
    </cofactor>
</comment>
<dbReference type="InterPro" id="IPR049125">
    <property type="entry name" value="FAN1-like_WH"/>
</dbReference>
<keyword evidence="12" id="KW-1185">Reference proteome</keyword>
<dbReference type="PANTHER" id="PTHR15749">
    <property type="entry name" value="FANCONI-ASSOCIATED NUCLEASE 1"/>
    <property type="match status" value="1"/>
</dbReference>
<dbReference type="eggNOG" id="KOG2143">
    <property type="taxonomic scope" value="Eukaryota"/>
</dbReference>
<evidence type="ECO:0000256" key="8">
    <source>
        <dbReference type="RuleBase" id="RU365033"/>
    </source>
</evidence>
<keyword evidence="8" id="KW-0539">Nucleus</keyword>
<dbReference type="EMBL" id="KE651167">
    <property type="protein sequence ID" value="EEB08822.1"/>
    <property type="molecule type" value="Genomic_DNA"/>
</dbReference>
<dbReference type="STRING" id="402676.B6K5L8"/>
<sequence>MKRGCDDRCDERSVKKITLKECHLSKKELVFARSGDKSTVYGPETSMYLLAFEQVLDTVLKYEDHLFSKNEIECIQRFFSFSAASRYLFVRLFMRKRDKWFRVSQLNYKECQNLNEALNHLVKEQFLDDELALTLEDALTNLQIQELKVLAKQHRVSGSTRKELETGLLQCEKNQSLISNSGQLLLNLDRRGRFCSTTSFLLEKTLYITGPCVRINPTTAKLFHLVNSVYFRSSLYNESSLTSFVLERIQTVVYPKYTLSRTRCIFPSRLVLDSYVQALELSKHALALFENYGKLDDHGKAEALSLFFDIYPKWLSTIQSDVNDYWQNKELGNLCETSYYATTFSPGSVLTYLIHKGTIVLARTGLVETELEVLDALLAQNVHQVGKRGAWYERKALIEHNQRHISAKEIKIWRKRALVTCIHGLEDKYTRTKYKYSLSKRLRSLERSLKIPKREQYVHVFVLSSPLTHTYITGKLVCDSTSNRTTWCLKDDGLGTVEEKALEYYESLGWKGLHSESGIITTLFALLFWDILFCDVKGVFQSPFQNAPLDLYTESFYNSRETRIINRLQEISCGKSSEILEHVDELERKTKTRCVGLNWAYEKQDLITIAKAIGNDGLACLCKLLAEDYGNWSSGLPDLCLWREKPELAFCLVEVKSLNDRLSESQKVWLDVLQSNGISVSVCHVHDVDGNDTRRKLK</sequence>
<dbReference type="GO" id="GO:0004528">
    <property type="term" value="F:phosphodiesterase I activity"/>
    <property type="evidence" value="ECO:0007669"/>
    <property type="project" value="UniProtKB-EC"/>
</dbReference>
<dbReference type="RefSeq" id="XP_002175115.1">
    <property type="nucleotide sequence ID" value="XM_002175079.2"/>
</dbReference>
<dbReference type="SMART" id="SM00990">
    <property type="entry name" value="VRR_NUC"/>
    <property type="match status" value="1"/>
</dbReference>
<comment type="subcellular location">
    <subcellularLocation>
        <location evidence="8">Nucleus</location>
    </subcellularLocation>
</comment>
<comment type="function">
    <text evidence="8">Nuclease required for the repair of DNA interstrand cross-links (ICL). Acts as a 5'-3' exonuclease that anchors at a cut end of DNA and cleaves DNA successively at every third nucleotide, allowing to excise an ICL from one strand through flanking incisions.</text>
</comment>
<dbReference type="InterPro" id="IPR049126">
    <property type="entry name" value="FAN1-like_TPR"/>
</dbReference>
<dbReference type="EC" id="3.1.4.1" evidence="8"/>
<comment type="catalytic activity">
    <reaction evidence="1 8">
        <text>Hydrolytically removes 5'-nucleotides successively from the 3'-hydroxy termini of 3'-hydroxy-terminated oligonucleotides.</text>
        <dbReference type="EC" id="3.1.4.1"/>
    </reaction>
</comment>
<evidence type="ECO:0000256" key="4">
    <source>
        <dbReference type="ARBA" id="ARBA00022723"/>
    </source>
</evidence>
<keyword evidence="3 8" id="KW-0540">Nuclease</keyword>
<dbReference type="HOGENOM" id="CLU_005116_1_0_1"/>
<proteinExistence type="inferred from homology"/>
<keyword evidence="7 8" id="KW-0464">Manganese</keyword>
<organism evidence="10 12">
    <name type="scientific">Schizosaccharomyces japonicus (strain yFS275 / FY16936)</name>
    <name type="common">Fission yeast</name>
    <dbReference type="NCBI Taxonomy" id="402676"/>
    <lineage>
        <taxon>Eukaryota</taxon>
        <taxon>Fungi</taxon>
        <taxon>Dikarya</taxon>
        <taxon>Ascomycota</taxon>
        <taxon>Taphrinomycotina</taxon>
        <taxon>Schizosaccharomycetes</taxon>
        <taxon>Schizosaccharomycetales</taxon>
        <taxon>Schizosaccharomycetaceae</taxon>
        <taxon>Schizosaccharomyces</taxon>
    </lineage>
</organism>
<dbReference type="Pfam" id="PF21170">
    <property type="entry name" value="FAN1_TPR"/>
    <property type="match status" value="1"/>
</dbReference>
<dbReference type="CDD" id="cd22326">
    <property type="entry name" value="FAN1-like"/>
    <property type="match status" value="1"/>
</dbReference>
<evidence type="ECO:0000256" key="7">
    <source>
        <dbReference type="ARBA" id="ARBA00023211"/>
    </source>
</evidence>
<accession>B6K5L8</accession>
<dbReference type="Pfam" id="PF08774">
    <property type="entry name" value="VRR_NUC"/>
    <property type="match status" value="1"/>
</dbReference>
<dbReference type="Pfam" id="PF21315">
    <property type="entry name" value="FAN1_HTH"/>
    <property type="match status" value="1"/>
</dbReference>
<dbReference type="Proteomes" id="UP000001744">
    <property type="component" value="Unassembled WGS sequence"/>
</dbReference>
<dbReference type="GO" id="GO:0008409">
    <property type="term" value="F:5'-3' exonuclease activity"/>
    <property type="evidence" value="ECO:0000318"/>
    <property type="project" value="GO_Central"/>
</dbReference>
<evidence type="ECO:0000313" key="10">
    <source>
        <dbReference type="EMBL" id="EEB08822.1"/>
    </source>
</evidence>
<evidence type="ECO:0000256" key="6">
    <source>
        <dbReference type="ARBA" id="ARBA00022842"/>
    </source>
</evidence>
<dbReference type="JaponicusDB" id="SJAG_03994">
    <property type="gene designation" value="fan1"/>
</dbReference>
<dbReference type="InterPro" id="IPR049132">
    <property type="entry name" value="FAN1-like_euk"/>
</dbReference>
<dbReference type="PANTHER" id="PTHR15749:SF4">
    <property type="entry name" value="FANCONI-ASSOCIATED NUCLEASE 1"/>
    <property type="match status" value="1"/>
</dbReference>
<keyword evidence="6 8" id="KW-0460">Magnesium</keyword>
<keyword evidence="8" id="KW-0234">DNA repair</keyword>
<dbReference type="AlphaFoldDB" id="B6K5L8"/>
<keyword evidence="5 8" id="KW-0378">Hydrolase</keyword>
<dbReference type="GO" id="GO:0046872">
    <property type="term" value="F:metal ion binding"/>
    <property type="evidence" value="ECO:0007669"/>
    <property type="project" value="UniProtKB-KW"/>
</dbReference>
<dbReference type="VEuPathDB" id="FungiDB:SJAG_03994"/>
<dbReference type="GO" id="GO:0036298">
    <property type="term" value="P:recombinational interstrand cross-link repair"/>
    <property type="evidence" value="ECO:0007669"/>
    <property type="project" value="EnsemblFungi"/>
</dbReference>
<keyword evidence="8" id="KW-0227">DNA damage</keyword>
<reference evidence="10 12" key="1">
    <citation type="journal article" date="2011" name="Science">
        <title>Comparative functional genomics of the fission yeasts.</title>
        <authorList>
            <person name="Rhind N."/>
            <person name="Chen Z."/>
            <person name="Yassour M."/>
            <person name="Thompson D.A."/>
            <person name="Haas B.J."/>
            <person name="Habib N."/>
            <person name="Wapinski I."/>
            <person name="Roy S."/>
            <person name="Lin M.F."/>
            <person name="Heiman D.I."/>
            <person name="Young S.K."/>
            <person name="Furuya K."/>
            <person name="Guo Y."/>
            <person name="Pidoux A."/>
            <person name="Chen H.M."/>
            <person name="Robbertse B."/>
            <person name="Goldberg J.M."/>
            <person name="Aoki K."/>
            <person name="Bayne E.H."/>
            <person name="Berlin A.M."/>
            <person name="Desjardins C.A."/>
            <person name="Dobbs E."/>
            <person name="Dukaj L."/>
            <person name="Fan L."/>
            <person name="FitzGerald M.G."/>
            <person name="French C."/>
            <person name="Gujja S."/>
            <person name="Hansen K."/>
            <person name="Keifenheim D."/>
            <person name="Levin J.Z."/>
            <person name="Mosher R.A."/>
            <person name="Mueller C.A."/>
            <person name="Pfiffner J."/>
            <person name="Priest M."/>
            <person name="Russ C."/>
            <person name="Smialowska A."/>
            <person name="Swoboda P."/>
            <person name="Sykes S.M."/>
            <person name="Vaughn M."/>
            <person name="Vengrova S."/>
            <person name="Yoder R."/>
            <person name="Zeng Q."/>
            <person name="Allshire R."/>
            <person name="Baulcombe D."/>
            <person name="Birren B.W."/>
            <person name="Brown W."/>
            <person name="Ekwall K."/>
            <person name="Kellis M."/>
            <person name="Leatherwood J."/>
            <person name="Levin H."/>
            <person name="Margalit H."/>
            <person name="Martienssen R."/>
            <person name="Nieduszynski C.A."/>
            <person name="Spatafora J.W."/>
            <person name="Friedman N."/>
            <person name="Dalgaard J.Z."/>
            <person name="Baumann P."/>
            <person name="Niki H."/>
            <person name="Regev A."/>
            <person name="Nusbaum C."/>
        </authorList>
    </citation>
    <scope>NUCLEOTIDE SEQUENCE [LARGE SCALE GENOMIC DNA]</scope>
    <source>
        <strain evidence="12">yFS275 / FY16936</strain>
    </source>
</reference>
<dbReference type="GO" id="GO:0036297">
    <property type="term" value="P:interstrand cross-link repair"/>
    <property type="evidence" value="ECO:0000318"/>
    <property type="project" value="GO_Central"/>
</dbReference>
<dbReference type="GO" id="GO:0005634">
    <property type="term" value="C:nucleus"/>
    <property type="evidence" value="ECO:0000318"/>
    <property type="project" value="GO_Central"/>
</dbReference>
<evidence type="ECO:0000313" key="11">
    <source>
        <dbReference type="JaponicusDB" id="SJAG_03994"/>
    </source>
</evidence>